<geneLocation type="plasmid" evidence="2">
    <name>pdsm15939_1</name>
</geneLocation>
<dbReference type="Proteomes" id="UP000076865">
    <property type="component" value="Plasmid pDSM15939_1"/>
</dbReference>
<protein>
    <submittedName>
        <fullName evidence="1">Uncharacterized protein</fullName>
    </submittedName>
</protein>
<reference evidence="1 2" key="1">
    <citation type="journal article" date="2006" name="Syst. Appl. Microbiol.">
        <title>Anoxybacillus amylolyticus sp. nov., a thermophilic amylase producing bacterium isolated from Mount Rittmann (Antarctica).</title>
        <authorList>
            <person name="Poli A."/>
            <person name="Esposito E."/>
            <person name="Lama L."/>
            <person name="Orlando P."/>
            <person name="Nicolaus G."/>
            <person name="de Appolonia F."/>
            <person name="Gambacorta A."/>
            <person name="Nicolaus B."/>
        </authorList>
    </citation>
    <scope>NUCLEOTIDE SEQUENCE [LARGE SCALE GENOMIC DNA]</scope>
    <source>
        <strain evidence="1 2">DSM 15939</strain>
        <plasmid evidence="2">Plasmid pdsm15939_1</plasmid>
    </source>
</reference>
<dbReference type="EMBL" id="CP015439">
    <property type="protein sequence ID" value="ANB62315.1"/>
    <property type="molecule type" value="Genomic_DNA"/>
</dbReference>
<keyword evidence="2" id="KW-1185">Reference proteome</keyword>
<evidence type="ECO:0000313" key="2">
    <source>
        <dbReference type="Proteomes" id="UP000076865"/>
    </source>
</evidence>
<dbReference type="KEGG" id="aamy:GFC30_3057"/>
<accession>A0A160F842</accession>
<proteinExistence type="predicted"/>
<keyword evidence="1" id="KW-0614">Plasmid</keyword>
<dbReference type="AlphaFoldDB" id="A0A160F842"/>
<gene>
    <name evidence="1" type="ORF">GFC30_3057</name>
</gene>
<dbReference type="PATRIC" id="fig|294699.3.peg.3161"/>
<evidence type="ECO:0000313" key="1">
    <source>
        <dbReference type="EMBL" id="ANB62315.1"/>
    </source>
</evidence>
<sequence>MTCARWLSRSREAAEKLMSSYMILSFLVKIVDNQRPCVEQK</sequence>
<organism evidence="1 2">
    <name type="scientific">Anoxybacteroides amylolyticum</name>
    <dbReference type="NCBI Taxonomy" id="294699"/>
    <lineage>
        <taxon>Bacteria</taxon>
        <taxon>Bacillati</taxon>
        <taxon>Bacillota</taxon>
        <taxon>Bacilli</taxon>
        <taxon>Bacillales</taxon>
        <taxon>Anoxybacillaceae</taxon>
        <taxon>Anoxybacteroides</taxon>
    </lineage>
</organism>
<name>A0A160F842_9BACL</name>